<keyword evidence="5" id="KW-1185">Reference proteome</keyword>
<proteinExistence type="predicted"/>
<evidence type="ECO:0000256" key="2">
    <source>
        <dbReference type="ARBA" id="ARBA00012135"/>
    </source>
</evidence>
<gene>
    <name evidence="4" type="ORF">GCM10007100_26030</name>
</gene>
<dbReference type="InterPro" id="IPR004399">
    <property type="entry name" value="HMP/HMP-P_kinase_dom"/>
</dbReference>
<keyword evidence="4" id="KW-0808">Transferase</keyword>
<comment type="pathway">
    <text evidence="1">Cofactor biosynthesis; thiamine diphosphate biosynthesis.</text>
</comment>
<dbReference type="CDD" id="cd01169">
    <property type="entry name" value="HMPP_kinase"/>
    <property type="match status" value="1"/>
</dbReference>
<dbReference type="EC" id="2.7.1.49" evidence="2"/>
<evidence type="ECO:0000256" key="1">
    <source>
        <dbReference type="ARBA" id="ARBA00004948"/>
    </source>
</evidence>
<dbReference type="SUPFAM" id="SSF53613">
    <property type="entry name" value="Ribokinase-like"/>
    <property type="match status" value="1"/>
</dbReference>
<sequence length="268" mass="28402">MSSPPVALTIAGFDTSAGAGLQADLLTFHNYGFHPLTAMTSLVVETPLEVTATRPVSATDLENQVHLLLHTYPIATIKIGLLAHPDQVLVLAKLLKNLDLPIVLDPVGISSTGSAMQMAGTSEALAEHLAPLASLITPNLPEALSLSQEPTNTAPKELARRLSRQLRCAVLLTGGHHGEGDEISDFLVWEEGEATFRASRLSSPASLHGTGCVLSSAISAELGLGRGLEKAVASGRDYLRSSLAHYHSFPSQEPLLALNHHLRSSHDE</sequence>
<evidence type="ECO:0000259" key="3">
    <source>
        <dbReference type="Pfam" id="PF08543"/>
    </source>
</evidence>
<dbReference type="EMBL" id="BMXI01000011">
    <property type="protein sequence ID" value="GHC57952.1"/>
    <property type="molecule type" value="Genomic_DNA"/>
</dbReference>
<dbReference type="GO" id="GO:0008972">
    <property type="term" value="F:phosphomethylpyrimidine kinase activity"/>
    <property type="evidence" value="ECO:0007669"/>
    <property type="project" value="InterPro"/>
</dbReference>
<dbReference type="Proteomes" id="UP000644507">
    <property type="component" value="Unassembled WGS sequence"/>
</dbReference>
<organism evidence="4 5">
    <name type="scientific">Roseibacillus persicicus</name>
    <dbReference type="NCBI Taxonomy" id="454148"/>
    <lineage>
        <taxon>Bacteria</taxon>
        <taxon>Pseudomonadati</taxon>
        <taxon>Verrucomicrobiota</taxon>
        <taxon>Verrucomicrobiia</taxon>
        <taxon>Verrucomicrobiales</taxon>
        <taxon>Verrucomicrobiaceae</taxon>
        <taxon>Roseibacillus</taxon>
    </lineage>
</organism>
<feature type="domain" description="Pyridoxamine kinase/Phosphomethylpyrimidine kinase" evidence="3">
    <location>
        <begin position="14"/>
        <end position="246"/>
    </location>
</feature>
<reference evidence="4" key="2">
    <citation type="submission" date="2020-09" db="EMBL/GenBank/DDBJ databases">
        <authorList>
            <person name="Sun Q."/>
            <person name="Kim S."/>
        </authorList>
    </citation>
    <scope>NUCLEOTIDE SEQUENCE</scope>
    <source>
        <strain evidence="4">KCTC 12988</strain>
    </source>
</reference>
<dbReference type="GO" id="GO:0008902">
    <property type="term" value="F:hydroxymethylpyrimidine kinase activity"/>
    <property type="evidence" value="ECO:0007669"/>
    <property type="project" value="UniProtKB-EC"/>
</dbReference>
<keyword evidence="4" id="KW-0418">Kinase</keyword>
<dbReference type="Pfam" id="PF08543">
    <property type="entry name" value="Phos_pyr_kin"/>
    <property type="match status" value="1"/>
</dbReference>
<evidence type="ECO:0000313" key="4">
    <source>
        <dbReference type="EMBL" id="GHC57952.1"/>
    </source>
</evidence>
<comment type="caution">
    <text evidence="4">The sequence shown here is derived from an EMBL/GenBank/DDBJ whole genome shotgun (WGS) entry which is preliminary data.</text>
</comment>
<dbReference type="GO" id="GO:0005829">
    <property type="term" value="C:cytosol"/>
    <property type="evidence" value="ECO:0007669"/>
    <property type="project" value="TreeGrafter"/>
</dbReference>
<dbReference type="AlphaFoldDB" id="A0A918WMW6"/>
<accession>A0A918WMW6</accession>
<dbReference type="RefSeq" id="WP_189570580.1">
    <property type="nucleotide sequence ID" value="NZ_BMXI01000011.1"/>
</dbReference>
<dbReference type="GO" id="GO:0009228">
    <property type="term" value="P:thiamine biosynthetic process"/>
    <property type="evidence" value="ECO:0007669"/>
    <property type="project" value="InterPro"/>
</dbReference>
<dbReference type="InterPro" id="IPR029056">
    <property type="entry name" value="Ribokinase-like"/>
</dbReference>
<dbReference type="PANTHER" id="PTHR20858">
    <property type="entry name" value="PHOSPHOMETHYLPYRIMIDINE KINASE"/>
    <property type="match status" value="1"/>
</dbReference>
<dbReference type="Gene3D" id="3.40.1190.20">
    <property type="match status" value="1"/>
</dbReference>
<protein>
    <recommendedName>
        <fullName evidence="2">hydroxymethylpyrimidine kinase</fullName>
        <ecNumber evidence="2">2.7.1.49</ecNumber>
    </recommendedName>
</protein>
<dbReference type="PANTHER" id="PTHR20858:SF17">
    <property type="entry name" value="HYDROXYMETHYLPYRIMIDINE_PHOSPHOMETHYLPYRIMIDINE KINASE THI20-RELATED"/>
    <property type="match status" value="1"/>
</dbReference>
<reference evidence="4" key="1">
    <citation type="journal article" date="2014" name="Int. J. Syst. Evol. Microbiol.">
        <title>Complete genome sequence of Corynebacterium casei LMG S-19264T (=DSM 44701T), isolated from a smear-ripened cheese.</title>
        <authorList>
            <consortium name="US DOE Joint Genome Institute (JGI-PGF)"/>
            <person name="Walter F."/>
            <person name="Albersmeier A."/>
            <person name="Kalinowski J."/>
            <person name="Ruckert C."/>
        </authorList>
    </citation>
    <scope>NUCLEOTIDE SEQUENCE</scope>
    <source>
        <strain evidence="4">KCTC 12988</strain>
    </source>
</reference>
<dbReference type="InterPro" id="IPR013749">
    <property type="entry name" value="PM/HMP-P_kinase-1"/>
</dbReference>
<evidence type="ECO:0000313" key="5">
    <source>
        <dbReference type="Proteomes" id="UP000644507"/>
    </source>
</evidence>
<name>A0A918WMW6_9BACT</name>